<proteinExistence type="predicted"/>
<evidence type="ECO:0000313" key="2">
    <source>
        <dbReference type="Proteomes" id="UP001215461"/>
    </source>
</evidence>
<comment type="caution">
    <text evidence="1">The sequence shown here is derived from an EMBL/GenBank/DDBJ whole genome shotgun (WGS) entry which is preliminary data.</text>
</comment>
<dbReference type="RefSeq" id="WP_147161660.1">
    <property type="nucleotide sequence ID" value="NZ_JAANXN010000004.1"/>
</dbReference>
<reference evidence="1 2" key="1">
    <citation type="submission" date="2020-03" db="EMBL/GenBank/DDBJ databases">
        <title>Comparative genomics of Weissella paramesenteroides.</title>
        <authorList>
            <person name="Kant R."/>
            <person name="Takala T."/>
            <person name="Saris P."/>
        </authorList>
    </citation>
    <scope>NUCLEOTIDE SEQUENCE [LARGE SCALE GENOMIC DNA]</scope>
    <source>
        <strain evidence="1 2">SJ27-4</strain>
    </source>
</reference>
<evidence type="ECO:0000313" key="1">
    <source>
        <dbReference type="EMBL" id="MDF8370753.1"/>
    </source>
</evidence>
<dbReference type="AlphaFoldDB" id="A0ABD4XHH7"/>
<accession>A0ABD4XHH7</accession>
<gene>
    <name evidence="1" type="ORF">G9403_03630</name>
</gene>
<protein>
    <submittedName>
        <fullName evidence="1">Uncharacterized protein</fullName>
    </submittedName>
</protein>
<organism evidence="1 2">
    <name type="scientific">Weissella paramesenteroides</name>
    <name type="common">Leuconostoc paramesenteroides</name>
    <dbReference type="NCBI Taxonomy" id="1249"/>
    <lineage>
        <taxon>Bacteria</taxon>
        <taxon>Bacillati</taxon>
        <taxon>Bacillota</taxon>
        <taxon>Bacilli</taxon>
        <taxon>Lactobacillales</taxon>
        <taxon>Lactobacillaceae</taxon>
        <taxon>Weissella</taxon>
    </lineage>
</organism>
<dbReference type="EMBL" id="JAANXN010000004">
    <property type="protein sequence ID" value="MDF8370753.1"/>
    <property type="molecule type" value="Genomic_DNA"/>
</dbReference>
<name>A0ABD4XHH7_WEIPA</name>
<sequence>MDYKVISAFPIQTHGVTDVAIDAPQKGIPNYKVAKDSQGNLFEVLNPTLPRTHGPAKASFLLKGTFKGDTISLYQ</sequence>
<dbReference type="Proteomes" id="UP001215461">
    <property type="component" value="Unassembled WGS sequence"/>
</dbReference>